<keyword evidence="2" id="KW-1185">Reference proteome</keyword>
<sequence length="55" mass="6449">MKRHRLVVSFWVCFEFSLKSLHSKLLYSRTVQAPNSTPQLSRPARRLTTLTRVFG</sequence>
<dbReference type="AlphaFoldDB" id="A0A2P5FFH8"/>
<evidence type="ECO:0000313" key="1">
    <source>
        <dbReference type="EMBL" id="PON96516.1"/>
    </source>
</evidence>
<dbReference type="Proteomes" id="UP000237000">
    <property type="component" value="Unassembled WGS sequence"/>
</dbReference>
<name>A0A2P5FFH8_TREOI</name>
<protein>
    <submittedName>
        <fullName evidence="1">Uncharacterized protein</fullName>
    </submittedName>
</protein>
<gene>
    <name evidence="1" type="ORF">TorRG33x02_077890</name>
</gene>
<organism evidence="1 2">
    <name type="scientific">Trema orientale</name>
    <name type="common">Charcoal tree</name>
    <name type="synonym">Celtis orientalis</name>
    <dbReference type="NCBI Taxonomy" id="63057"/>
    <lineage>
        <taxon>Eukaryota</taxon>
        <taxon>Viridiplantae</taxon>
        <taxon>Streptophyta</taxon>
        <taxon>Embryophyta</taxon>
        <taxon>Tracheophyta</taxon>
        <taxon>Spermatophyta</taxon>
        <taxon>Magnoliopsida</taxon>
        <taxon>eudicotyledons</taxon>
        <taxon>Gunneridae</taxon>
        <taxon>Pentapetalae</taxon>
        <taxon>rosids</taxon>
        <taxon>fabids</taxon>
        <taxon>Rosales</taxon>
        <taxon>Cannabaceae</taxon>
        <taxon>Trema</taxon>
    </lineage>
</organism>
<proteinExistence type="predicted"/>
<evidence type="ECO:0000313" key="2">
    <source>
        <dbReference type="Proteomes" id="UP000237000"/>
    </source>
</evidence>
<dbReference type="EMBL" id="JXTC01000038">
    <property type="protein sequence ID" value="PON96516.1"/>
    <property type="molecule type" value="Genomic_DNA"/>
</dbReference>
<comment type="caution">
    <text evidence="1">The sequence shown here is derived from an EMBL/GenBank/DDBJ whole genome shotgun (WGS) entry which is preliminary data.</text>
</comment>
<accession>A0A2P5FFH8</accession>
<dbReference type="InParanoid" id="A0A2P5FFH8"/>
<reference evidence="2" key="1">
    <citation type="submission" date="2016-06" db="EMBL/GenBank/DDBJ databases">
        <title>Parallel loss of symbiosis genes in relatives of nitrogen-fixing non-legume Parasponia.</title>
        <authorList>
            <person name="Van Velzen R."/>
            <person name="Holmer R."/>
            <person name="Bu F."/>
            <person name="Rutten L."/>
            <person name="Van Zeijl A."/>
            <person name="Liu W."/>
            <person name="Santuari L."/>
            <person name="Cao Q."/>
            <person name="Sharma T."/>
            <person name="Shen D."/>
            <person name="Roswanjaya Y."/>
            <person name="Wardhani T."/>
            <person name="Kalhor M.S."/>
            <person name="Jansen J."/>
            <person name="Van den Hoogen J."/>
            <person name="Gungor B."/>
            <person name="Hartog M."/>
            <person name="Hontelez J."/>
            <person name="Verver J."/>
            <person name="Yang W.-C."/>
            <person name="Schijlen E."/>
            <person name="Repin R."/>
            <person name="Schilthuizen M."/>
            <person name="Schranz E."/>
            <person name="Heidstra R."/>
            <person name="Miyata K."/>
            <person name="Fedorova E."/>
            <person name="Kohlen W."/>
            <person name="Bisseling T."/>
            <person name="Smit S."/>
            <person name="Geurts R."/>
        </authorList>
    </citation>
    <scope>NUCLEOTIDE SEQUENCE [LARGE SCALE GENOMIC DNA]</scope>
    <source>
        <strain evidence="2">cv. RG33-2</strain>
    </source>
</reference>